<dbReference type="Pfam" id="PF22262">
    <property type="entry name" value="DUF6950"/>
    <property type="match status" value="1"/>
</dbReference>
<proteinExistence type="predicted"/>
<reference evidence="2" key="1">
    <citation type="journal article" date="2015" name="Nature">
        <title>Complex archaea that bridge the gap between prokaryotes and eukaryotes.</title>
        <authorList>
            <person name="Spang A."/>
            <person name="Saw J.H."/>
            <person name="Jorgensen S.L."/>
            <person name="Zaremba-Niedzwiedzka K."/>
            <person name="Martijn J."/>
            <person name="Lind A.E."/>
            <person name="van Eijk R."/>
            <person name="Schleper C."/>
            <person name="Guy L."/>
            <person name="Ettema T.J."/>
        </authorList>
    </citation>
    <scope>NUCLEOTIDE SEQUENCE</scope>
</reference>
<dbReference type="InterPro" id="IPR053802">
    <property type="entry name" value="DUF6950"/>
</dbReference>
<dbReference type="AlphaFoldDB" id="A0A0F9TT61"/>
<evidence type="ECO:0000259" key="1">
    <source>
        <dbReference type="Pfam" id="PF22262"/>
    </source>
</evidence>
<dbReference type="EMBL" id="LAZR01001443">
    <property type="protein sequence ID" value="KKN44563.1"/>
    <property type="molecule type" value="Genomic_DNA"/>
</dbReference>
<name>A0A0F9TT61_9ZZZZ</name>
<comment type="caution">
    <text evidence="2">The sequence shown here is derived from an EMBL/GenBank/DDBJ whole genome shotgun (WGS) entry which is preliminary data.</text>
</comment>
<organism evidence="2">
    <name type="scientific">marine sediment metagenome</name>
    <dbReference type="NCBI Taxonomy" id="412755"/>
    <lineage>
        <taxon>unclassified sequences</taxon>
        <taxon>metagenomes</taxon>
        <taxon>ecological metagenomes</taxon>
    </lineage>
</organism>
<feature type="domain" description="DUF6950" evidence="1">
    <location>
        <begin position="5"/>
        <end position="109"/>
    </location>
</feature>
<accession>A0A0F9TT61</accession>
<gene>
    <name evidence="2" type="ORF">LCGC14_0691670</name>
</gene>
<protein>
    <recommendedName>
        <fullName evidence="1">DUF6950 domain-containing protein</fullName>
    </recommendedName>
</protein>
<evidence type="ECO:0000313" key="2">
    <source>
        <dbReference type="EMBL" id="KKN44563.1"/>
    </source>
</evidence>
<sequence>MILPRVLDWRSRLVPWAEGLRGEPYEWGLTDCGKIACAALAEMFGQDIAALPPYTTAAEAVRVLSAAGGAGGIMQRLGAEPVTSMFLQSGAIVVDPDKGDEHFPGIYVYVEPILITSHLETGVEWYEREGVLGANAVVFNLWEALLPDG</sequence>